<feature type="domain" description="Reverse transcriptase RNase H-like" evidence="7">
    <location>
        <begin position="4"/>
        <end position="59"/>
    </location>
</feature>
<dbReference type="SUPFAM" id="SSF56672">
    <property type="entry name" value="DNA/RNA polymerases"/>
    <property type="match status" value="1"/>
</dbReference>
<dbReference type="Pfam" id="PF17917">
    <property type="entry name" value="RT_RNaseH"/>
    <property type="match status" value="1"/>
</dbReference>
<dbReference type="CDD" id="cd09274">
    <property type="entry name" value="RNase_HI_RT_Ty3"/>
    <property type="match status" value="1"/>
</dbReference>
<name>A0AAW2U1G0_9LAMI</name>
<dbReference type="PANTHER" id="PTHR37984">
    <property type="entry name" value="PROTEIN CBG26694"/>
    <property type="match status" value="1"/>
</dbReference>
<dbReference type="PANTHER" id="PTHR37984:SF5">
    <property type="entry name" value="PROTEIN NYNRIN-LIKE"/>
    <property type="match status" value="1"/>
</dbReference>
<proteinExistence type="predicted"/>
<dbReference type="AlphaFoldDB" id="A0AAW2U1G0"/>
<protein>
    <recommendedName>
        <fullName evidence="7">Reverse transcriptase RNase H-like domain-containing protein</fullName>
    </recommendedName>
</protein>
<dbReference type="InterPro" id="IPR050951">
    <property type="entry name" value="Retrovirus_Pol_polyprotein"/>
</dbReference>
<reference evidence="8" key="1">
    <citation type="submission" date="2020-06" db="EMBL/GenBank/DDBJ databases">
        <authorList>
            <person name="Li T."/>
            <person name="Hu X."/>
            <person name="Zhang T."/>
            <person name="Song X."/>
            <person name="Zhang H."/>
            <person name="Dai N."/>
            <person name="Sheng W."/>
            <person name="Hou X."/>
            <person name="Wei L."/>
        </authorList>
    </citation>
    <scope>NUCLEOTIDE SEQUENCE</scope>
    <source>
        <strain evidence="8">KEN1</strain>
        <tissue evidence="8">Leaf</tissue>
    </source>
</reference>
<evidence type="ECO:0000256" key="5">
    <source>
        <dbReference type="ARBA" id="ARBA00022801"/>
    </source>
</evidence>
<keyword evidence="6" id="KW-0695">RNA-directed DNA polymerase</keyword>
<organism evidence="8">
    <name type="scientific">Sesamum latifolium</name>
    <dbReference type="NCBI Taxonomy" id="2727402"/>
    <lineage>
        <taxon>Eukaryota</taxon>
        <taxon>Viridiplantae</taxon>
        <taxon>Streptophyta</taxon>
        <taxon>Embryophyta</taxon>
        <taxon>Tracheophyta</taxon>
        <taxon>Spermatophyta</taxon>
        <taxon>Magnoliopsida</taxon>
        <taxon>eudicotyledons</taxon>
        <taxon>Gunneridae</taxon>
        <taxon>Pentapetalae</taxon>
        <taxon>asterids</taxon>
        <taxon>lamiids</taxon>
        <taxon>Lamiales</taxon>
        <taxon>Pedaliaceae</taxon>
        <taxon>Sesamum</taxon>
    </lineage>
</organism>
<dbReference type="InterPro" id="IPR041373">
    <property type="entry name" value="RT_RNaseH"/>
</dbReference>
<evidence type="ECO:0000256" key="3">
    <source>
        <dbReference type="ARBA" id="ARBA00022722"/>
    </source>
</evidence>
<comment type="caution">
    <text evidence="8">The sequence shown here is derived from an EMBL/GenBank/DDBJ whole genome shotgun (WGS) entry which is preliminary data.</text>
</comment>
<evidence type="ECO:0000313" key="8">
    <source>
        <dbReference type="EMBL" id="KAL0411111.1"/>
    </source>
</evidence>
<evidence type="ECO:0000256" key="1">
    <source>
        <dbReference type="ARBA" id="ARBA00022679"/>
    </source>
</evidence>
<dbReference type="InterPro" id="IPR043502">
    <property type="entry name" value="DNA/RNA_pol_sf"/>
</dbReference>
<gene>
    <name evidence="8" type="ORF">Slati_3700800</name>
</gene>
<keyword evidence="1" id="KW-0808">Transferase</keyword>
<keyword evidence="4" id="KW-0255">Endonuclease</keyword>
<dbReference type="GO" id="GO:0004519">
    <property type="term" value="F:endonuclease activity"/>
    <property type="evidence" value="ECO:0007669"/>
    <property type="project" value="UniProtKB-KW"/>
</dbReference>
<keyword evidence="3" id="KW-0540">Nuclease</keyword>
<dbReference type="GO" id="GO:0003964">
    <property type="term" value="F:RNA-directed DNA polymerase activity"/>
    <property type="evidence" value="ECO:0007669"/>
    <property type="project" value="UniProtKB-KW"/>
</dbReference>
<evidence type="ECO:0000259" key="7">
    <source>
        <dbReference type="Pfam" id="PF17917"/>
    </source>
</evidence>
<keyword evidence="2" id="KW-0548">Nucleotidyltransferase</keyword>
<sequence length="202" mass="22866">MQDLSVSEKEFLAILHVVHKSKYYLCGHHFIIKTDHQSIKHILEQKADTALQQKWISKLLGLDYEVKYKIGKENKPADALSRKEQGDSDAIIVVIPNWVIEVQRSYEQDLEFLPTVQAKTVQGAAYPSFALQGGVLRKDNKTSVGTGTELRNKIIRILHDSAIGAYQCQAFDICQRSKSRTYALPRFIAAIAYSQLRVGIHL</sequence>
<keyword evidence="5" id="KW-0378">Hydrolase</keyword>
<dbReference type="GO" id="GO:0016787">
    <property type="term" value="F:hydrolase activity"/>
    <property type="evidence" value="ECO:0007669"/>
    <property type="project" value="UniProtKB-KW"/>
</dbReference>
<evidence type="ECO:0000256" key="2">
    <source>
        <dbReference type="ARBA" id="ARBA00022695"/>
    </source>
</evidence>
<reference evidence="8" key="2">
    <citation type="journal article" date="2024" name="Plant">
        <title>Genomic evolution and insights into agronomic trait innovations of Sesamum species.</title>
        <authorList>
            <person name="Miao H."/>
            <person name="Wang L."/>
            <person name="Qu L."/>
            <person name="Liu H."/>
            <person name="Sun Y."/>
            <person name="Le M."/>
            <person name="Wang Q."/>
            <person name="Wei S."/>
            <person name="Zheng Y."/>
            <person name="Lin W."/>
            <person name="Duan Y."/>
            <person name="Cao H."/>
            <person name="Xiong S."/>
            <person name="Wang X."/>
            <person name="Wei L."/>
            <person name="Li C."/>
            <person name="Ma Q."/>
            <person name="Ju M."/>
            <person name="Zhao R."/>
            <person name="Li G."/>
            <person name="Mu C."/>
            <person name="Tian Q."/>
            <person name="Mei H."/>
            <person name="Zhang T."/>
            <person name="Gao T."/>
            <person name="Zhang H."/>
        </authorList>
    </citation>
    <scope>NUCLEOTIDE SEQUENCE</scope>
    <source>
        <strain evidence="8">KEN1</strain>
    </source>
</reference>
<evidence type="ECO:0000256" key="6">
    <source>
        <dbReference type="ARBA" id="ARBA00022918"/>
    </source>
</evidence>
<evidence type="ECO:0000256" key="4">
    <source>
        <dbReference type="ARBA" id="ARBA00022759"/>
    </source>
</evidence>
<accession>A0AAW2U1G0</accession>
<dbReference type="EMBL" id="JACGWN010000013">
    <property type="protein sequence ID" value="KAL0411111.1"/>
    <property type="molecule type" value="Genomic_DNA"/>
</dbReference>